<dbReference type="AlphaFoldDB" id="A0A8W8N0Z9"/>
<dbReference type="PANTHER" id="PTHR33050">
    <property type="entry name" value="REVERSE TRANSCRIPTASE DOMAIN-CONTAINING PROTEIN"/>
    <property type="match status" value="1"/>
</dbReference>
<organism evidence="2 3">
    <name type="scientific">Magallana gigas</name>
    <name type="common">Pacific oyster</name>
    <name type="synonym">Crassostrea gigas</name>
    <dbReference type="NCBI Taxonomy" id="29159"/>
    <lineage>
        <taxon>Eukaryota</taxon>
        <taxon>Metazoa</taxon>
        <taxon>Spiralia</taxon>
        <taxon>Lophotrochozoa</taxon>
        <taxon>Mollusca</taxon>
        <taxon>Bivalvia</taxon>
        <taxon>Autobranchia</taxon>
        <taxon>Pteriomorphia</taxon>
        <taxon>Ostreida</taxon>
        <taxon>Ostreoidea</taxon>
        <taxon>Ostreidae</taxon>
        <taxon>Magallana</taxon>
    </lineage>
</organism>
<dbReference type="Pfam" id="PF00078">
    <property type="entry name" value="RVT_1"/>
    <property type="match status" value="1"/>
</dbReference>
<proteinExistence type="predicted"/>
<evidence type="ECO:0000313" key="2">
    <source>
        <dbReference type="EnsemblMetazoa" id="G4845.1:cds"/>
    </source>
</evidence>
<evidence type="ECO:0000313" key="3">
    <source>
        <dbReference type="Proteomes" id="UP000005408"/>
    </source>
</evidence>
<dbReference type="EnsemblMetazoa" id="G4845.1">
    <property type="protein sequence ID" value="G4845.1:cds"/>
    <property type="gene ID" value="G4845"/>
</dbReference>
<keyword evidence="3" id="KW-1185">Reference proteome</keyword>
<sequence>MLTYRKDIQTKPSSSIATVAKTPTTIPTNRWIMYYGKCRINLMVQPVVLKKRHSLKGLTLLPVIRKVKDGRLENVKELARISVGKRTEALQLKDIAKAVMEMDELLELAVDIVTCKVCLVGKDIRDYDAAKLLLNYCVLAANERGQPKGQNEATPVKRRKTIDDMERRLLMLEKLEKEDVSKVKERVKALAAQQDPSEPLILITLDELARLSRKLGDKDMEVYEELYRQCGRLQGKVNIANLCLTVLGGQGADLVSKAVNKCIKEGQNLGSKCEGVKMRGEMEQDQGSKGSNSPLAGLYPMYSTPLLGAPGFQPYPFHPFSNFGTYSRPRVTDQWEVWEEGMLEDNGASVLINDNQVTAEFDKMVEFNPMRIVPRQKGELVTISGGTPSLATHRVSAESVIEGSDFDMNQLLVYSPDSFIAGQLGRNVSAWEYVLERSGVNEDTILRVRKWLTEGVDVTEFFTRFKGNFRGKSFDSELPPSAVFPNSALCKKYHAFICDVLYEKIRSGAIRVLGKVGECEMPHIVMPLTIEPSKPRLCHDNRFLNLWVKDLPFQLETLRDVHRLVGCNALLIKTDEKSGYDHVRLSSDSQGYFGLIFSGYFMVYTVIPFGFKASPFIYQTIGMVVTSYLRSRSISTVQYIDDRLAIANVSGAVDPYVEGCKVAYILVEVLTRLGYTLALGKCSFVPLTCVKFLGFLVDSKKQAYILPECKKLKFADLRESILGSKELTVKTLQRFAGKCISMGLAVPGCRLFCREVNLAISRAVKSSKHVCLTDELREVMLSSDASLYKYGAVVEQGRNRYEISDFWEENDQRPIHLKEADAVYKVLLALGENLANSRFVPSKFNEADAPSRRISYADSMLDGRTWGIVEKVFGPHTVDLMASNSYSIKAKGGGVMRHFTPCPMPFTAGVDVFAQNIRKELNPYVFPPFGMVFPVLSFLKEQEIPVCTCILPYRQPVPVWQPLVEECKISSMVLGWQGEKGVIRVPTKKGYVLDNKGLKWALIAYRLTFSENKPD</sequence>
<evidence type="ECO:0000259" key="1">
    <source>
        <dbReference type="Pfam" id="PF00078"/>
    </source>
</evidence>
<feature type="domain" description="Reverse transcriptase" evidence="1">
    <location>
        <begin position="554"/>
        <end position="695"/>
    </location>
</feature>
<dbReference type="InterPro" id="IPR043128">
    <property type="entry name" value="Rev_trsase/Diguanyl_cyclase"/>
</dbReference>
<dbReference type="Proteomes" id="UP000005408">
    <property type="component" value="Unassembled WGS sequence"/>
</dbReference>
<dbReference type="InterPro" id="IPR000477">
    <property type="entry name" value="RT_dom"/>
</dbReference>
<dbReference type="InterPro" id="IPR043502">
    <property type="entry name" value="DNA/RNA_pol_sf"/>
</dbReference>
<dbReference type="Gene3D" id="3.30.70.270">
    <property type="match status" value="1"/>
</dbReference>
<accession>A0A8W8N0Z9</accession>
<dbReference type="PANTHER" id="PTHR33050:SF7">
    <property type="entry name" value="RIBONUCLEASE H"/>
    <property type="match status" value="1"/>
</dbReference>
<dbReference type="InterPro" id="IPR052055">
    <property type="entry name" value="Hepadnavirus_pol/RT"/>
</dbReference>
<dbReference type="Gene3D" id="3.10.10.10">
    <property type="entry name" value="HIV Type 1 Reverse Transcriptase, subunit A, domain 1"/>
    <property type="match status" value="1"/>
</dbReference>
<reference evidence="2" key="1">
    <citation type="submission" date="2022-08" db="UniProtKB">
        <authorList>
            <consortium name="EnsemblMetazoa"/>
        </authorList>
    </citation>
    <scope>IDENTIFICATION</scope>
    <source>
        <strain evidence="2">05x7-T-G4-1.051#20</strain>
    </source>
</reference>
<name>A0A8W8N0Z9_MAGGI</name>
<dbReference type="SUPFAM" id="SSF56672">
    <property type="entry name" value="DNA/RNA polymerases"/>
    <property type="match status" value="1"/>
</dbReference>
<protein>
    <recommendedName>
        <fullName evidence="1">Reverse transcriptase domain-containing protein</fullName>
    </recommendedName>
</protein>